<organism evidence="1">
    <name type="scientific">marine sediment metagenome</name>
    <dbReference type="NCBI Taxonomy" id="412755"/>
    <lineage>
        <taxon>unclassified sequences</taxon>
        <taxon>metagenomes</taxon>
        <taxon>ecological metagenomes</taxon>
    </lineage>
</organism>
<comment type="caution">
    <text evidence="1">The sequence shown here is derived from an EMBL/GenBank/DDBJ whole genome shotgun (WGS) entry which is preliminary data.</text>
</comment>
<evidence type="ECO:0000313" key="1">
    <source>
        <dbReference type="EMBL" id="KKM27285.1"/>
    </source>
</evidence>
<evidence type="ECO:0008006" key="2">
    <source>
        <dbReference type="Google" id="ProtNLM"/>
    </source>
</evidence>
<dbReference type="AlphaFoldDB" id="A0A0F9LIF3"/>
<proteinExistence type="predicted"/>
<protein>
    <recommendedName>
        <fullName evidence="2">DUF4139 domain-containing protein</fullName>
    </recommendedName>
</protein>
<accession>A0A0F9LIF3</accession>
<reference evidence="1" key="1">
    <citation type="journal article" date="2015" name="Nature">
        <title>Complex archaea that bridge the gap between prokaryotes and eukaryotes.</title>
        <authorList>
            <person name="Spang A."/>
            <person name="Saw J.H."/>
            <person name="Jorgensen S.L."/>
            <person name="Zaremba-Niedzwiedzka K."/>
            <person name="Martijn J."/>
            <person name="Lind A.E."/>
            <person name="van Eijk R."/>
            <person name="Schleper C."/>
            <person name="Guy L."/>
            <person name="Ettema T.J."/>
        </authorList>
    </citation>
    <scope>NUCLEOTIDE SEQUENCE</scope>
</reference>
<sequence length="242" mass="27604">MLIDPKVRKLDIFNGGGGIVEREIRLSLNQGINKFEIANVPASFDPNSADIKLDYVNPEDKEYISLQQTIVSLPDRNNSNQIIDREKAAANSIISYAIDFTREMREKVSSICEASSYRTYADMTGTFDFIINAKREGEIIVKINYFVSDIRIKWETTLNVNIDSNNKAEIEGFIVVDNQTAFTYEDVELGFAIFEIPTDTTLDYPPLNAPNAEPIYFESEQVQQALPRKIMKRTQRLKNLML</sequence>
<name>A0A0F9LIF3_9ZZZZ</name>
<gene>
    <name evidence="1" type="ORF">LCGC14_1576250</name>
</gene>
<dbReference type="EMBL" id="LAZR01012351">
    <property type="protein sequence ID" value="KKM27285.1"/>
    <property type="molecule type" value="Genomic_DNA"/>
</dbReference>